<gene>
    <name evidence="6" type="ORF">COLO4_13995</name>
</gene>
<name>A0A1R3JTX8_9ROSI</name>
<keyword evidence="3" id="KW-0325">Glycoprotein</keyword>
<dbReference type="InterPro" id="IPR051343">
    <property type="entry name" value="G-type_lectin_kinases/EP1-like"/>
</dbReference>
<dbReference type="SUPFAM" id="SSF51110">
    <property type="entry name" value="alpha-D-mannose-specific plant lectins"/>
    <property type="match status" value="1"/>
</dbReference>
<dbReference type="STRING" id="93759.A0A1R3JTX8"/>
<comment type="caution">
    <text evidence="6">The sequence shown here is derived from an EMBL/GenBank/DDBJ whole genome shotgun (WGS) entry which is preliminary data.</text>
</comment>
<evidence type="ECO:0000313" key="7">
    <source>
        <dbReference type="Proteomes" id="UP000187203"/>
    </source>
</evidence>
<sequence>MAKHFFFLLSITFLFAIANADQSPQSNITKGTIIYTNSAKNFWPSHSGHFAFGFYNSGANVFRVGIWLVGSPKNTILWTAARNDPGVPAGASLAFAEDGRVLVRGPAGEILLVIVEPTQMPSVASMLDSGKFVLYTSNSEIVWSSFDYPTNTLLVGQTLERGKSLYSSLSETNDSIGNFRLLMLGDGNLIAIPVRIFPDYASDGRLYLQNSTGGTVQNIFNGGYSVEDTVFYRATFDIDGVLRLYRHRIGAAAIVPSMVQTQFAFALQASSPLIPSKRIKGVC</sequence>
<dbReference type="PANTHER" id="PTHR47976">
    <property type="entry name" value="G-TYPE LECTIN S-RECEPTOR-LIKE SERINE/THREONINE-PROTEIN KINASE SD2-5"/>
    <property type="match status" value="1"/>
</dbReference>
<dbReference type="InterPro" id="IPR036426">
    <property type="entry name" value="Bulb-type_lectin_dom_sf"/>
</dbReference>
<evidence type="ECO:0000313" key="6">
    <source>
        <dbReference type="EMBL" id="OMO98305.1"/>
    </source>
</evidence>
<dbReference type="InterPro" id="IPR001480">
    <property type="entry name" value="Bulb-type_lectin_dom"/>
</dbReference>
<accession>A0A1R3JTX8</accession>
<reference evidence="7" key="1">
    <citation type="submission" date="2013-09" db="EMBL/GenBank/DDBJ databases">
        <title>Corchorus olitorius genome sequencing.</title>
        <authorList>
            <person name="Alam M."/>
            <person name="Haque M.S."/>
            <person name="Islam M.S."/>
            <person name="Emdad E.M."/>
            <person name="Islam M.M."/>
            <person name="Ahmed B."/>
            <person name="Halim A."/>
            <person name="Hossen Q.M.M."/>
            <person name="Hossain M.Z."/>
            <person name="Ahmed R."/>
            <person name="Khan M.M."/>
            <person name="Islam R."/>
            <person name="Rashid M.M."/>
            <person name="Khan S.A."/>
            <person name="Rahman M.S."/>
            <person name="Alam M."/>
            <person name="Yahiya A.S."/>
            <person name="Khan M.S."/>
            <person name="Azam M.S."/>
            <person name="Haque T."/>
            <person name="Lashkar M.Z.H."/>
            <person name="Akhand A.I."/>
            <person name="Morshed G."/>
            <person name="Roy S."/>
            <person name="Uddin K.S."/>
            <person name="Rabeya T."/>
            <person name="Hossain A.S."/>
            <person name="Chowdhury A."/>
            <person name="Snigdha A.R."/>
            <person name="Mortoza M.S."/>
            <person name="Matin S.A."/>
            <person name="Hoque S.M.E."/>
            <person name="Islam M.K."/>
            <person name="Roy D.K."/>
            <person name="Haider R."/>
            <person name="Moosa M.M."/>
            <person name="Elias S.M."/>
            <person name="Hasan A.M."/>
            <person name="Jahan S."/>
            <person name="Shafiuddin M."/>
            <person name="Mahmood N."/>
            <person name="Shommy N.S."/>
        </authorList>
    </citation>
    <scope>NUCLEOTIDE SEQUENCE [LARGE SCALE GENOMIC DNA]</scope>
    <source>
        <strain evidence="7">cv. O-4</strain>
    </source>
</reference>
<dbReference type="Proteomes" id="UP000187203">
    <property type="component" value="Unassembled WGS sequence"/>
</dbReference>
<evidence type="ECO:0000256" key="4">
    <source>
        <dbReference type="SAM" id="SignalP"/>
    </source>
</evidence>
<dbReference type="Pfam" id="PF01453">
    <property type="entry name" value="B_lectin"/>
    <property type="match status" value="1"/>
</dbReference>
<dbReference type="Gene3D" id="2.90.10.10">
    <property type="entry name" value="Bulb-type lectin domain"/>
    <property type="match status" value="2"/>
</dbReference>
<evidence type="ECO:0000256" key="2">
    <source>
        <dbReference type="ARBA" id="ARBA00023157"/>
    </source>
</evidence>
<protein>
    <recommendedName>
        <fullName evidence="5">Bulb-type lectin domain-containing protein</fullName>
    </recommendedName>
</protein>
<dbReference type="AlphaFoldDB" id="A0A1R3JTX8"/>
<dbReference type="EMBL" id="AWUE01015349">
    <property type="protein sequence ID" value="OMO98305.1"/>
    <property type="molecule type" value="Genomic_DNA"/>
</dbReference>
<proteinExistence type="predicted"/>
<dbReference type="SMART" id="SM00108">
    <property type="entry name" value="B_lectin"/>
    <property type="match status" value="1"/>
</dbReference>
<evidence type="ECO:0000256" key="1">
    <source>
        <dbReference type="ARBA" id="ARBA00022729"/>
    </source>
</evidence>
<keyword evidence="1 4" id="KW-0732">Signal</keyword>
<dbReference type="PROSITE" id="PS50927">
    <property type="entry name" value="BULB_LECTIN"/>
    <property type="match status" value="1"/>
</dbReference>
<dbReference type="OrthoDB" id="758220at2759"/>
<keyword evidence="7" id="KW-1185">Reference proteome</keyword>
<feature type="signal peptide" evidence="4">
    <location>
        <begin position="1"/>
        <end position="20"/>
    </location>
</feature>
<feature type="domain" description="Bulb-type lectin" evidence="5">
    <location>
        <begin position="25"/>
        <end position="147"/>
    </location>
</feature>
<feature type="chain" id="PRO_5012955305" description="Bulb-type lectin domain-containing protein" evidence="4">
    <location>
        <begin position="21"/>
        <end position="283"/>
    </location>
</feature>
<keyword evidence="2" id="KW-1015">Disulfide bond</keyword>
<organism evidence="6 7">
    <name type="scientific">Corchorus olitorius</name>
    <dbReference type="NCBI Taxonomy" id="93759"/>
    <lineage>
        <taxon>Eukaryota</taxon>
        <taxon>Viridiplantae</taxon>
        <taxon>Streptophyta</taxon>
        <taxon>Embryophyta</taxon>
        <taxon>Tracheophyta</taxon>
        <taxon>Spermatophyta</taxon>
        <taxon>Magnoliopsida</taxon>
        <taxon>eudicotyledons</taxon>
        <taxon>Gunneridae</taxon>
        <taxon>Pentapetalae</taxon>
        <taxon>rosids</taxon>
        <taxon>malvids</taxon>
        <taxon>Malvales</taxon>
        <taxon>Malvaceae</taxon>
        <taxon>Grewioideae</taxon>
        <taxon>Apeibeae</taxon>
        <taxon>Corchorus</taxon>
    </lineage>
</organism>
<evidence type="ECO:0000256" key="3">
    <source>
        <dbReference type="ARBA" id="ARBA00023180"/>
    </source>
</evidence>
<evidence type="ECO:0000259" key="5">
    <source>
        <dbReference type="PROSITE" id="PS50927"/>
    </source>
</evidence>
<dbReference type="PANTHER" id="PTHR47976:SF85">
    <property type="entry name" value="RECEPTOR-LIKE SERINE_THREONINE-PROTEIN KINASE"/>
    <property type="match status" value="1"/>
</dbReference>